<dbReference type="PIRSF" id="PIRSF000157">
    <property type="entry name" value="Oxoglu_dh_E1"/>
    <property type="match status" value="1"/>
</dbReference>
<comment type="cofactor">
    <cofactor evidence="1 6">
        <name>thiamine diphosphate</name>
        <dbReference type="ChEBI" id="CHEBI:58937"/>
    </cofactor>
</comment>
<comment type="subunit">
    <text evidence="6">Homodimer. Part of the 2-oxoglutarate dehydrogenase (OGDH) complex composed of E1 (2-oxoglutarate dehydrogenase), E2 (dihydrolipoamide succinyltransferase) and E3 (dihydrolipoamide dehydrogenase); the complex contains multiple copies of the three enzymatic components (E1, E2 and E3).</text>
</comment>
<dbReference type="GO" id="GO:0004591">
    <property type="term" value="F:oxoglutarate dehydrogenase (succinyl-transferring) activity"/>
    <property type="evidence" value="ECO:0007669"/>
    <property type="project" value="UniProtKB-UniRule"/>
</dbReference>
<proteinExistence type="inferred from homology"/>
<dbReference type="FunFam" id="3.40.50.11610:FF:000002">
    <property type="entry name" value="2-oxoglutarate dehydrogenase E1 component"/>
    <property type="match status" value="1"/>
</dbReference>
<dbReference type="SUPFAM" id="SSF52518">
    <property type="entry name" value="Thiamin diphosphate-binding fold (THDP-binding)"/>
    <property type="match status" value="2"/>
</dbReference>
<dbReference type="InterPro" id="IPR005475">
    <property type="entry name" value="Transketolase-like_Pyr-bd"/>
</dbReference>
<gene>
    <name evidence="6" type="primary">odhA</name>
    <name evidence="9" type="ORF">RYX45_07790</name>
</gene>
<evidence type="ECO:0000313" key="9">
    <source>
        <dbReference type="EMBL" id="MDV2885079.1"/>
    </source>
</evidence>
<reference evidence="9" key="1">
    <citation type="submission" date="2023-10" db="EMBL/GenBank/DDBJ databases">
        <title>Screening of Alkalihalophilus pseudofirmusBZ-TG-HK211 and Its Alleviation of Salt Stress on Rapeseed Growth.</title>
        <authorList>
            <person name="Zhao B."/>
            <person name="Guo T."/>
        </authorList>
    </citation>
    <scope>NUCLEOTIDE SEQUENCE</scope>
    <source>
        <strain evidence="9">BZ-TG-HK211</strain>
    </source>
</reference>
<dbReference type="SMART" id="SM00861">
    <property type="entry name" value="Transket_pyr"/>
    <property type="match status" value="1"/>
</dbReference>
<dbReference type="RefSeq" id="WP_323466482.1">
    <property type="nucleotide sequence ID" value="NZ_CP144224.1"/>
</dbReference>
<keyword evidence="3 6" id="KW-0786">Thiamine pyrophosphate</keyword>
<dbReference type="NCBIfam" id="TIGR00239">
    <property type="entry name" value="2oxo_dh_E1"/>
    <property type="match status" value="1"/>
</dbReference>
<dbReference type="GO" id="GO:0006099">
    <property type="term" value="P:tricarboxylic acid cycle"/>
    <property type="evidence" value="ECO:0007669"/>
    <property type="project" value="TreeGrafter"/>
</dbReference>
<dbReference type="HAMAP" id="MF_01169">
    <property type="entry name" value="SucA_OdhA"/>
    <property type="match status" value="1"/>
</dbReference>
<dbReference type="Pfam" id="PF02779">
    <property type="entry name" value="Transket_pyr"/>
    <property type="match status" value="1"/>
</dbReference>
<feature type="compositionally biased region" description="Polar residues" evidence="7">
    <location>
        <begin position="54"/>
        <end position="70"/>
    </location>
</feature>
<evidence type="ECO:0000313" key="10">
    <source>
        <dbReference type="Proteomes" id="UP001285636"/>
    </source>
</evidence>
<accession>A0AAJ2NL77</accession>
<dbReference type="EMBL" id="JAWJAY010000001">
    <property type="protein sequence ID" value="MDV2885079.1"/>
    <property type="molecule type" value="Genomic_DNA"/>
</dbReference>
<organism evidence="9 10">
    <name type="scientific">Alkalihalophilus pseudofirmus</name>
    <name type="common">Bacillus pseudofirmus</name>
    <dbReference type="NCBI Taxonomy" id="79885"/>
    <lineage>
        <taxon>Bacteria</taxon>
        <taxon>Bacillati</taxon>
        <taxon>Bacillota</taxon>
        <taxon>Bacilli</taxon>
        <taxon>Bacillales</taxon>
        <taxon>Bacillaceae</taxon>
        <taxon>Alkalihalophilus</taxon>
    </lineage>
</organism>
<dbReference type="InterPro" id="IPR023784">
    <property type="entry name" value="2oxoglutarate_DH_E1_bac"/>
</dbReference>
<feature type="domain" description="Transketolase-like pyrimidine-binding" evidence="8">
    <location>
        <begin position="600"/>
        <end position="796"/>
    </location>
</feature>
<comment type="caution">
    <text evidence="9">The sequence shown here is derived from an EMBL/GenBank/DDBJ whole genome shotgun (WGS) entry which is preliminary data.</text>
</comment>
<dbReference type="Gene3D" id="1.10.287.1150">
    <property type="entry name" value="TPP helical domain"/>
    <property type="match status" value="1"/>
</dbReference>
<protein>
    <recommendedName>
        <fullName evidence="6">2-oxoglutarate dehydrogenase E1 component</fullName>
        <ecNumber evidence="6">1.2.4.2</ecNumber>
    </recommendedName>
    <alternativeName>
        <fullName evidence="6">Alpha-ketoglutarate dehydrogenase</fullName>
    </alternativeName>
</protein>
<dbReference type="InterPro" id="IPR042179">
    <property type="entry name" value="KGD_C_sf"/>
</dbReference>
<dbReference type="Pfam" id="PF00676">
    <property type="entry name" value="E1_dh"/>
    <property type="match status" value="1"/>
</dbReference>
<dbReference type="NCBIfam" id="NF008907">
    <property type="entry name" value="PRK12270.1"/>
    <property type="match status" value="1"/>
</dbReference>
<evidence type="ECO:0000256" key="1">
    <source>
        <dbReference type="ARBA" id="ARBA00001964"/>
    </source>
</evidence>
<dbReference type="GO" id="GO:0045252">
    <property type="term" value="C:oxoglutarate dehydrogenase complex"/>
    <property type="evidence" value="ECO:0007669"/>
    <property type="project" value="TreeGrafter"/>
</dbReference>
<sequence length="948" mass="106581">MSSKEHKPEEPWQGFHGPNLGVAIELYEEFTKDPEAVEEDLRELFEQWGPPPSSTQTEPVQATNAPSANQAVGADMMRKFVGATKLADMIRTKGHLAADVHPIHKDKKNEELIELSRYGLTEADLKQVPVDLICPDAPSHVKDGLDAIKHLKNVYTKTIAFEFGHVHDEEERQWLNKMVESGIYLPNLSKQQKVALLKRLTQVEGFEKFIHRTFVGQKRFSIEGLDIMVPMLDEVVRESVHEGTEHVMIGMAHRGRLNVLAHTLSKPYKMIFSEFLHAPNKDLVPSEGSTGINYGWTGDVKYHLGADRQIKEENTVEATVSLANNPSHLEFVSPIVEGYARAAQEVRTKKGDPEQTVSKAYSILIHGDAAFPGQGIVTETLNLSRLTGYQTGGSLHIIANNNIGFTTETYDSRSTTYASDPAKGFEIPIVHVNADDPEACLAAMHLAFQYRKRFKKDFLIDLIGYRRFGHNEMDEPAVTQPGLYQKIRAHKTVRVLYADQLVASGEIESGYGEQLDKEAQEYLQSQYDAVAGNKSNKAKEIVTPDFIVSGLPKVKTSVEFNTLKSINEQLLTWPEQFKPNEKLEKILKRRLQSFEGEGKIDWALAETLAFASILHDGTPIRLSGQDSERGTFAHRHLVLHDRETNETHTPLKEFDDANASFSVHNSPLSEMAVVGFEYGYNVFAPETLVLWEAQFGDFANGAQVMFDQWVSAGRAKWGQKSGLVCLLPHGYEGQGPEHSSGRVERFLVLAAENNWTIANCTSAAQYFHILRRQAAILEKDSVRPLIIMTPKSLLRNQVVASTHAEFTEGEFKPVFEQAGLGEAADKVERIVLCSGKVAIDLADRVKKSDENWDWLHIARVEELYPFPKKQIRELFARYSNLKEIVWVQEEPKNMGAWPFIESRIREITPSEASVSYIGRTHRSSPAEGDPVAHKKEQDRIITESLTRK</sequence>
<dbReference type="Gene3D" id="3.40.50.970">
    <property type="match status" value="1"/>
</dbReference>
<dbReference type="CDD" id="cd02016">
    <property type="entry name" value="TPP_E1_OGDC_like"/>
    <property type="match status" value="1"/>
</dbReference>
<evidence type="ECO:0000256" key="7">
    <source>
        <dbReference type="SAM" id="MobiDB-lite"/>
    </source>
</evidence>
<evidence type="ECO:0000256" key="4">
    <source>
        <dbReference type="ARBA" id="ARBA00023152"/>
    </source>
</evidence>
<dbReference type="Proteomes" id="UP001285636">
    <property type="component" value="Unassembled WGS sequence"/>
</dbReference>
<comment type="catalytic activity">
    <reaction evidence="5 6">
        <text>N(6)-[(R)-lipoyl]-L-lysyl-[protein] + 2-oxoglutarate + H(+) = N(6)-[(R)-S(8)-succinyldihydrolipoyl]-L-lysyl-[protein] + CO2</text>
        <dbReference type="Rhea" id="RHEA:12188"/>
        <dbReference type="Rhea" id="RHEA-COMP:10474"/>
        <dbReference type="Rhea" id="RHEA-COMP:20092"/>
        <dbReference type="ChEBI" id="CHEBI:15378"/>
        <dbReference type="ChEBI" id="CHEBI:16526"/>
        <dbReference type="ChEBI" id="CHEBI:16810"/>
        <dbReference type="ChEBI" id="CHEBI:83099"/>
        <dbReference type="ChEBI" id="CHEBI:83120"/>
        <dbReference type="EC" id="1.2.4.2"/>
    </reaction>
</comment>
<evidence type="ECO:0000256" key="6">
    <source>
        <dbReference type="HAMAP-Rule" id="MF_01169"/>
    </source>
</evidence>
<dbReference type="GO" id="GO:0006096">
    <property type="term" value="P:glycolytic process"/>
    <property type="evidence" value="ECO:0007669"/>
    <property type="project" value="UniProtKB-UniRule"/>
</dbReference>
<evidence type="ECO:0000256" key="2">
    <source>
        <dbReference type="ARBA" id="ARBA00023002"/>
    </source>
</evidence>
<evidence type="ECO:0000256" key="5">
    <source>
        <dbReference type="ARBA" id="ARBA00051911"/>
    </source>
</evidence>
<dbReference type="Gene3D" id="3.40.50.11610">
    <property type="entry name" value="Multifunctional 2-oxoglutarate metabolism enzyme, C-terminal domain"/>
    <property type="match status" value="1"/>
</dbReference>
<dbReference type="InterPro" id="IPR029061">
    <property type="entry name" value="THDP-binding"/>
</dbReference>
<dbReference type="InterPro" id="IPR031717">
    <property type="entry name" value="ODO-1/KGD_C"/>
</dbReference>
<feature type="region of interest" description="Disordered" evidence="7">
    <location>
        <begin position="920"/>
        <end position="948"/>
    </location>
</feature>
<dbReference type="InterPro" id="IPR011603">
    <property type="entry name" value="2oxoglutarate_DH_E1"/>
</dbReference>
<feature type="region of interest" description="Disordered" evidence="7">
    <location>
        <begin position="47"/>
        <end position="71"/>
    </location>
</feature>
<evidence type="ECO:0000256" key="3">
    <source>
        <dbReference type="ARBA" id="ARBA00023052"/>
    </source>
</evidence>
<comment type="function">
    <text evidence="6">E1 component of the 2-oxoglutarate dehydrogenase (OGDH) complex which catalyzes the decarboxylation of 2-oxoglutarate, the first step in the conversion of 2-oxoglutarate to succinyl-CoA and CO(2).</text>
</comment>
<dbReference type="InterPro" id="IPR001017">
    <property type="entry name" value="DH_E1"/>
</dbReference>
<dbReference type="NCBIfam" id="NF006914">
    <property type="entry name" value="PRK09404.1"/>
    <property type="match status" value="1"/>
</dbReference>
<keyword evidence="4 6" id="KW-0324">Glycolysis</keyword>
<feature type="compositionally biased region" description="Basic and acidic residues" evidence="7">
    <location>
        <begin position="930"/>
        <end position="948"/>
    </location>
</feature>
<dbReference type="Gene3D" id="3.40.50.12470">
    <property type="match status" value="1"/>
</dbReference>
<dbReference type="GO" id="GO:0005829">
    <property type="term" value="C:cytosol"/>
    <property type="evidence" value="ECO:0007669"/>
    <property type="project" value="TreeGrafter"/>
</dbReference>
<dbReference type="GO" id="GO:0030976">
    <property type="term" value="F:thiamine pyrophosphate binding"/>
    <property type="evidence" value="ECO:0007669"/>
    <property type="project" value="UniProtKB-UniRule"/>
</dbReference>
<dbReference type="PANTHER" id="PTHR23152">
    <property type="entry name" value="2-OXOGLUTARATE DEHYDROGENASE"/>
    <property type="match status" value="1"/>
</dbReference>
<evidence type="ECO:0000259" key="8">
    <source>
        <dbReference type="SMART" id="SM00861"/>
    </source>
</evidence>
<dbReference type="FunFam" id="3.40.50.970:FF:000036">
    <property type="entry name" value="2-oxoglutarate dehydrogenase E1 component"/>
    <property type="match status" value="1"/>
</dbReference>
<dbReference type="EC" id="1.2.4.2" evidence="6"/>
<comment type="similarity">
    <text evidence="6">Belongs to the alpha-ketoglutarate dehydrogenase family.</text>
</comment>
<dbReference type="Pfam" id="PF16870">
    <property type="entry name" value="OxoGdeHyase_C"/>
    <property type="match status" value="1"/>
</dbReference>
<keyword evidence="2 6" id="KW-0560">Oxidoreductase</keyword>
<name>A0AAJ2NL77_ALKPS</name>
<dbReference type="AlphaFoldDB" id="A0AAJ2NL77"/>
<dbReference type="PANTHER" id="PTHR23152:SF4">
    <property type="entry name" value="2-OXOADIPATE DEHYDROGENASE COMPLEX COMPONENT E1"/>
    <property type="match status" value="1"/>
</dbReference>